<dbReference type="InterPro" id="IPR036291">
    <property type="entry name" value="NAD(P)-bd_dom_sf"/>
</dbReference>
<dbReference type="InterPro" id="IPR006140">
    <property type="entry name" value="D-isomer_DH_NAD-bd"/>
</dbReference>
<dbReference type="SUPFAM" id="SSF52283">
    <property type="entry name" value="Formate/glycerate dehydrogenase catalytic domain-like"/>
    <property type="match status" value="1"/>
</dbReference>
<evidence type="ECO:0000313" key="7">
    <source>
        <dbReference type="EMBL" id="MPM37383.1"/>
    </source>
</evidence>
<dbReference type="InterPro" id="IPR050857">
    <property type="entry name" value="D-2-hydroxyacid_DH"/>
</dbReference>
<dbReference type="SUPFAM" id="SSF51735">
    <property type="entry name" value="NAD(P)-binding Rossmann-fold domains"/>
    <property type="match status" value="1"/>
</dbReference>
<keyword evidence="2" id="KW-0028">Amino-acid biosynthesis</keyword>
<proteinExistence type="inferred from homology"/>
<dbReference type="EC" id="1.1.1.81" evidence="7"/>
<evidence type="ECO:0000256" key="3">
    <source>
        <dbReference type="ARBA" id="ARBA00023002"/>
    </source>
</evidence>
<dbReference type="PANTHER" id="PTHR42789">
    <property type="entry name" value="D-ISOMER SPECIFIC 2-HYDROXYACID DEHYDROGENASE FAMILY PROTEIN (AFU_ORTHOLOGUE AFUA_6G10090)"/>
    <property type="match status" value="1"/>
</dbReference>
<dbReference type="Pfam" id="PF00389">
    <property type="entry name" value="2-Hacid_dh"/>
    <property type="match status" value="1"/>
</dbReference>
<dbReference type="InterPro" id="IPR006139">
    <property type="entry name" value="D-isomer_2_OHA_DH_cat_dom"/>
</dbReference>
<dbReference type="PANTHER" id="PTHR42789:SF1">
    <property type="entry name" value="D-ISOMER SPECIFIC 2-HYDROXYACID DEHYDROGENASE FAMILY PROTEIN (AFU_ORTHOLOGUE AFUA_6G10090)"/>
    <property type="match status" value="1"/>
</dbReference>
<dbReference type="GO" id="GO:0051287">
    <property type="term" value="F:NAD binding"/>
    <property type="evidence" value="ECO:0007669"/>
    <property type="project" value="InterPro"/>
</dbReference>
<dbReference type="CDD" id="cd12173">
    <property type="entry name" value="PGDH_4"/>
    <property type="match status" value="1"/>
</dbReference>
<evidence type="ECO:0000256" key="2">
    <source>
        <dbReference type="ARBA" id="ARBA00022605"/>
    </source>
</evidence>
<protein>
    <submittedName>
        <fullName evidence="7">Hydroxypyruvate reductase</fullName>
        <ecNumber evidence="7">1.1.1.81</ecNumber>
    </submittedName>
</protein>
<dbReference type="GO" id="GO:0008652">
    <property type="term" value="P:amino acid biosynthetic process"/>
    <property type="evidence" value="ECO:0007669"/>
    <property type="project" value="UniProtKB-KW"/>
</dbReference>
<keyword evidence="4" id="KW-0520">NAD</keyword>
<dbReference type="PROSITE" id="PS00065">
    <property type="entry name" value="D_2_HYDROXYACID_DH_1"/>
    <property type="match status" value="1"/>
</dbReference>
<evidence type="ECO:0000259" key="6">
    <source>
        <dbReference type="Pfam" id="PF02826"/>
    </source>
</evidence>
<dbReference type="AlphaFoldDB" id="A0A644ZF98"/>
<dbReference type="Pfam" id="PF02826">
    <property type="entry name" value="2-Hacid_dh_C"/>
    <property type="match status" value="1"/>
</dbReference>
<evidence type="ECO:0000256" key="1">
    <source>
        <dbReference type="ARBA" id="ARBA00005854"/>
    </source>
</evidence>
<dbReference type="GO" id="GO:0016618">
    <property type="term" value="F:hydroxypyruvate reductase [NAD(P)H] activity"/>
    <property type="evidence" value="ECO:0007669"/>
    <property type="project" value="UniProtKB-EC"/>
</dbReference>
<organism evidence="7">
    <name type="scientific">bioreactor metagenome</name>
    <dbReference type="NCBI Taxonomy" id="1076179"/>
    <lineage>
        <taxon>unclassified sequences</taxon>
        <taxon>metagenomes</taxon>
        <taxon>ecological metagenomes</taxon>
    </lineage>
</organism>
<feature type="domain" description="D-isomer specific 2-hydroxyacid dehydrogenase NAD-binding" evidence="6">
    <location>
        <begin position="107"/>
        <end position="282"/>
    </location>
</feature>
<dbReference type="EMBL" id="VSSQ01007923">
    <property type="protein sequence ID" value="MPM37383.1"/>
    <property type="molecule type" value="Genomic_DNA"/>
</dbReference>
<comment type="caution">
    <text evidence="7">The sequence shown here is derived from an EMBL/GenBank/DDBJ whole genome shotgun (WGS) entry which is preliminary data.</text>
</comment>
<keyword evidence="7" id="KW-0670">Pyruvate</keyword>
<feature type="domain" description="D-isomer specific 2-hydroxyacid dehydrogenase catalytic" evidence="5">
    <location>
        <begin position="6"/>
        <end position="314"/>
    </location>
</feature>
<name>A0A644ZF98_9ZZZZ</name>
<sequence length="319" mass="34566">MAYKVLLPQDVAEEGKAFLRERGYEVKLGSGVTEEALIQDVADCDAILLRTAVVTRAVLEAGTKLKVVARHGAGYNNIDLEAASARGIWVTNAPDSTTVSVAEFALGAIIAASKRTFMLSQAMKNNNFFYKNNHKGMDLQGKTIAVMGFGRIGREVAKRAAFGLEMQVIAYDPYAKAETLPDYVTLVDWETAFKTADVVSLHMPLTKDNRGCVGKAEFEMMKPTALFVNCARGEVVKEAELIEALKTGRIAGAFTDVFEQEPPAQDNPLLFLENASVTPHMASNTEECMALMATQAASQIDLVLSGKAPTWPVNKPVLS</sequence>
<gene>
    <name evidence="7" type="ORF">SDC9_83997</name>
</gene>
<dbReference type="Gene3D" id="3.40.50.720">
    <property type="entry name" value="NAD(P)-binding Rossmann-like Domain"/>
    <property type="match status" value="2"/>
</dbReference>
<accession>A0A644ZF98</accession>
<keyword evidence="3 7" id="KW-0560">Oxidoreductase</keyword>
<reference evidence="7" key="1">
    <citation type="submission" date="2019-08" db="EMBL/GenBank/DDBJ databases">
        <authorList>
            <person name="Kucharzyk K."/>
            <person name="Murdoch R.W."/>
            <person name="Higgins S."/>
            <person name="Loffler F."/>
        </authorList>
    </citation>
    <scope>NUCLEOTIDE SEQUENCE</scope>
</reference>
<evidence type="ECO:0000259" key="5">
    <source>
        <dbReference type="Pfam" id="PF00389"/>
    </source>
</evidence>
<evidence type="ECO:0000256" key="4">
    <source>
        <dbReference type="ARBA" id="ARBA00023027"/>
    </source>
</evidence>
<dbReference type="InterPro" id="IPR029752">
    <property type="entry name" value="D-isomer_DH_CS1"/>
</dbReference>
<comment type="similarity">
    <text evidence="1">Belongs to the D-isomer specific 2-hydroxyacid dehydrogenase family.</text>
</comment>